<dbReference type="Pfam" id="PF00916">
    <property type="entry name" value="Sulfate_transp"/>
    <property type="match status" value="1"/>
</dbReference>
<feature type="transmembrane region" description="Helical" evidence="5">
    <location>
        <begin position="268"/>
        <end position="294"/>
    </location>
</feature>
<evidence type="ECO:0000256" key="2">
    <source>
        <dbReference type="ARBA" id="ARBA00022692"/>
    </source>
</evidence>
<protein>
    <submittedName>
        <fullName evidence="7">SulP family inorganic anion transporter</fullName>
    </submittedName>
</protein>
<dbReference type="RefSeq" id="WP_010408461.1">
    <property type="nucleotide sequence ID" value="NZ_JAWXXV010000001.1"/>
</dbReference>
<evidence type="ECO:0000313" key="7">
    <source>
        <dbReference type="EMBL" id="MDX5985288.1"/>
    </source>
</evidence>
<comment type="caution">
    <text evidence="7">The sequence shown here is derived from an EMBL/GenBank/DDBJ whole genome shotgun (WGS) entry which is preliminary data.</text>
</comment>
<feature type="transmembrane region" description="Helical" evidence="5">
    <location>
        <begin position="179"/>
        <end position="198"/>
    </location>
</feature>
<comment type="subcellular location">
    <subcellularLocation>
        <location evidence="1">Membrane</location>
        <topology evidence="1">Multi-pass membrane protein</topology>
    </subcellularLocation>
</comment>
<feature type="transmembrane region" description="Helical" evidence="5">
    <location>
        <begin position="31"/>
        <end position="47"/>
    </location>
</feature>
<evidence type="ECO:0000256" key="5">
    <source>
        <dbReference type="SAM" id="Phobius"/>
    </source>
</evidence>
<dbReference type="InterPro" id="IPR036513">
    <property type="entry name" value="STAS_dom_sf"/>
</dbReference>
<dbReference type="SUPFAM" id="SSF52091">
    <property type="entry name" value="SpoIIaa-like"/>
    <property type="match status" value="1"/>
</dbReference>
<evidence type="ECO:0000259" key="6">
    <source>
        <dbReference type="PROSITE" id="PS50801"/>
    </source>
</evidence>
<keyword evidence="3 5" id="KW-1133">Transmembrane helix</keyword>
<name>A0ABU4PM96_9SPHN</name>
<evidence type="ECO:0000313" key="8">
    <source>
        <dbReference type="Proteomes" id="UP001279660"/>
    </source>
</evidence>
<dbReference type="Pfam" id="PF01740">
    <property type="entry name" value="STAS"/>
    <property type="match status" value="1"/>
</dbReference>
<dbReference type="PANTHER" id="PTHR11814">
    <property type="entry name" value="SULFATE TRANSPORTER"/>
    <property type="match status" value="1"/>
</dbReference>
<evidence type="ECO:0000256" key="1">
    <source>
        <dbReference type="ARBA" id="ARBA00004141"/>
    </source>
</evidence>
<keyword evidence="4 5" id="KW-0472">Membrane</keyword>
<evidence type="ECO:0000256" key="4">
    <source>
        <dbReference type="ARBA" id="ARBA00023136"/>
    </source>
</evidence>
<feature type="transmembrane region" description="Helical" evidence="5">
    <location>
        <begin position="81"/>
        <end position="101"/>
    </location>
</feature>
<feature type="transmembrane region" description="Helical" evidence="5">
    <location>
        <begin position="144"/>
        <end position="167"/>
    </location>
</feature>
<dbReference type="Gene3D" id="3.30.750.24">
    <property type="entry name" value="STAS domain"/>
    <property type="match status" value="1"/>
</dbReference>
<accession>A0ABU4PM96</accession>
<sequence length="539" mass="55122">MRRDSVAGVSVAALLLPEAIAYGGIAGFPPGQALVAALAGIAAYALVGRSRVAIVAPTSASAATLAAATASLAIADPSQRLLAAVVMVGLVGLLFLIAGALRLGFVAAFVSRPVLRGFAIGLAASIVLRQFIATTGVAPGDGDVLSQLAVTVAHIPGWNGASLAIGAGARAVAVLLRRWPMVPSALVLLALGTLLASLVDLRAWHVPLVGAIDLTFAAPRLPQLDHAHWVALASAAMPLALIVFVESWGTMRSLALNRGESFDPNRELVAIGVANLAAAAVGGQVVGAGFSAASANDSAGAATRRASLIAGGVLMALMALALGLIARVPMPVLAAVVVSALLHALDPSPLRRLWRIDRDQYVASAAALGVLVLGVLYGMLLAVGLSVLAIIHRLASPEIAQLGRLGMGRDFVDLSRHPEALVQADVLVLRPGEPLFFANAERIMALVERRAVAQDAHTVILSLEESSDLDSTAVDVLSEASIRLGAAGRTLVLARLKDPVRDLLNASGPALVELAGRSARSVADAVDSATRPFSQETTV</sequence>
<dbReference type="InterPro" id="IPR002645">
    <property type="entry name" value="STAS_dom"/>
</dbReference>
<feature type="transmembrane region" description="Helical" evidence="5">
    <location>
        <begin position="113"/>
        <end position="132"/>
    </location>
</feature>
<dbReference type="Proteomes" id="UP001279660">
    <property type="component" value="Unassembled WGS sequence"/>
</dbReference>
<keyword evidence="8" id="KW-1185">Reference proteome</keyword>
<organism evidence="7 8">
    <name type="scientific">Sphingomonas echinoides</name>
    <dbReference type="NCBI Taxonomy" id="59803"/>
    <lineage>
        <taxon>Bacteria</taxon>
        <taxon>Pseudomonadati</taxon>
        <taxon>Pseudomonadota</taxon>
        <taxon>Alphaproteobacteria</taxon>
        <taxon>Sphingomonadales</taxon>
        <taxon>Sphingomonadaceae</taxon>
        <taxon>Sphingomonas</taxon>
    </lineage>
</organism>
<feature type="domain" description="STAS" evidence="6">
    <location>
        <begin position="416"/>
        <end position="529"/>
    </location>
</feature>
<dbReference type="CDD" id="cd07042">
    <property type="entry name" value="STAS_SulP_like_sulfate_transporter"/>
    <property type="match status" value="1"/>
</dbReference>
<feature type="transmembrane region" description="Helical" evidence="5">
    <location>
        <begin position="306"/>
        <end position="326"/>
    </location>
</feature>
<feature type="transmembrane region" description="Helical" evidence="5">
    <location>
        <begin position="229"/>
        <end position="248"/>
    </location>
</feature>
<evidence type="ECO:0000256" key="3">
    <source>
        <dbReference type="ARBA" id="ARBA00022989"/>
    </source>
</evidence>
<dbReference type="InterPro" id="IPR011547">
    <property type="entry name" value="SLC26A/SulP_dom"/>
</dbReference>
<dbReference type="EMBL" id="JAWXXV010000001">
    <property type="protein sequence ID" value="MDX5985288.1"/>
    <property type="molecule type" value="Genomic_DNA"/>
</dbReference>
<reference evidence="7 8" key="1">
    <citation type="submission" date="2023-11" db="EMBL/GenBank/DDBJ databases">
        <title>MicrobeMod: A computational toolkit for identifying prokaryotic methylation and restriction-modification with nanopore sequencing.</title>
        <authorList>
            <person name="Crits-Christoph A."/>
            <person name="Kang S.C."/>
            <person name="Lee H."/>
            <person name="Ostrov N."/>
        </authorList>
    </citation>
    <scope>NUCLEOTIDE SEQUENCE [LARGE SCALE GENOMIC DNA]</scope>
    <source>
        <strain evidence="7 8">ATCC 14820</strain>
    </source>
</reference>
<dbReference type="InterPro" id="IPR001902">
    <property type="entry name" value="SLC26A/SulP_fam"/>
</dbReference>
<feature type="transmembrane region" description="Helical" evidence="5">
    <location>
        <begin position="362"/>
        <end position="391"/>
    </location>
</feature>
<proteinExistence type="predicted"/>
<gene>
    <name evidence="7" type="ORF">SIL82_13600</name>
</gene>
<keyword evidence="2 5" id="KW-0812">Transmembrane</keyword>
<dbReference type="PROSITE" id="PS50801">
    <property type="entry name" value="STAS"/>
    <property type="match status" value="1"/>
</dbReference>
<feature type="transmembrane region" description="Helical" evidence="5">
    <location>
        <begin position="54"/>
        <end position="75"/>
    </location>
</feature>